<evidence type="ECO:0000313" key="5">
    <source>
        <dbReference type="Proteomes" id="UP000182312"/>
    </source>
</evidence>
<dbReference type="InterPro" id="IPR009078">
    <property type="entry name" value="Ferritin-like_SF"/>
</dbReference>
<dbReference type="InterPro" id="IPR047114">
    <property type="entry name" value="YciF"/>
</dbReference>
<dbReference type="AlphaFoldDB" id="A0A099F5V0"/>
<organism evidence="2 4">
    <name type="scientific">Paracoccus halophilus</name>
    <dbReference type="NCBI Taxonomy" id="376733"/>
    <lineage>
        <taxon>Bacteria</taxon>
        <taxon>Pseudomonadati</taxon>
        <taxon>Pseudomonadota</taxon>
        <taxon>Alphaproteobacteria</taxon>
        <taxon>Rhodobacterales</taxon>
        <taxon>Paracoccaceae</taxon>
        <taxon>Paracoccus</taxon>
    </lineage>
</organism>
<proteinExistence type="predicted"/>
<reference evidence="2 4" key="2">
    <citation type="submission" date="2014-10" db="EMBL/GenBank/DDBJ databases">
        <title>Paracoccus sanguinis sp. nov., isolated from clinical specimens of New York State patients.</title>
        <authorList>
            <person name="Mingle L.A."/>
            <person name="Cole J.A."/>
            <person name="Lapierre P."/>
            <person name="Musser K.A."/>
        </authorList>
    </citation>
    <scope>NUCLEOTIDE SEQUENCE [LARGE SCALE GENOMIC DNA]</scope>
    <source>
        <strain evidence="2 4">JCM 14014</strain>
    </source>
</reference>
<dbReference type="Pfam" id="PF05974">
    <property type="entry name" value="DUF892"/>
    <property type="match status" value="1"/>
</dbReference>
<dbReference type="RefSeq" id="WP_036738895.1">
    <property type="nucleotide sequence ID" value="NZ_FOJO01000002.1"/>
</dbReference>
<dbReference type="PANTHER" id="PTHR30565:SF9">
    <property type="entry name" value="PROTEIN YCIF"/>
    <property type="match status" value="1"/>
</dbReference>
<dbReference type="InterPro" id="IPR012347">
    <property type="entry name" value="Ferritin-like"/>
</dbReference>
<evidence type="ECO:0000313" key="4">
    <source>
        <dbReference type="Proteomes" id="UP000029846"/>
    </source>
</evidence>
<dbReference type="STRING" id="376733.SAMN04487972_10233"/>
<dbReference type="Proteomes" id="UP000029846">
    <property type="component" value="Unassembled WGS sequence"/>
</dbReference>
<reference evidence="2 4" key="1">
    <citation type="submission" date="2014-09" db="EMBL/GenBank/DDBJ databases">
        <authorList>
            <person name="McGinnis J.M."/>
            <person name="Wolfgang W.J."/>
        </authorList>
    </citation>
    <scope>NUCLEOTIDE SEQUENCE [LARGE SCALE GENOMIC DNA]</scope>
    <source>
        <strain evidence="2 4">JCM 14014</strain>
    </source>
</reference>
<dbReference type="eggNOG" id="COG3685">
    <property type="taxonomic scope" value="Bacteria"/>
</dbReference>
<dbReference type="SUPFAM" id="SSF47240">
    <property type="entry name" value="Ferritin-like"/>
    <property type="match status" value="1"/>
</dbReference>
<dbReference type="Gene3D" id="1.20.1260.10">
    <property type="match status" value="1"/>
</dbReference>
<accession>A0A099F5V0</accession>
<dbReference type="PANTHER" id="PTHR30565">
    <property type="entry name" value="PROTEIN YCIF"/>
    <property type="match status" value="1"/>
</dbReference>
<dbReference type="InterPro" id="IPR010287">
    <property type="entry name" value="DUF892_YciF-like"/>
</dbReference>
<dbReference type="EMBL" id="JRKN01000004">
    <property type="protein sequence ID" value="KGJ05839.1"/>
    <property type="molecule type" value="Genomic_DNA"/>
</dbReference>
<keyword evidence="4" id="KW-1185">Reference proteome</keyword>
<gene>
    <name evidence="2" type="ORF">IT41_03980</name>
    <name evidence="3" type="ORF">SAMN04487972_10233</name>
</gene>
<protein>
    <submittedName>
        <fullName evidence="3">Ferritin-like metal-binding protein YciE</fullName>
    </submittedName>
</protein>
<dbReference type="Proteomes" id="UP000182312">
    <property type="component" value="Unassembled WGS sequence"/>
</dbReference>
<feature type="coiled-coil region" evidence="1">
    <location>
        <begin position="39"/>
        <end position="66"/>
    </location>
</feature>
<dbReference type="EMBL" id="FOJO01000002">
    <property type="protein sequence ID" value="SFA40776.1"/>
    <property type="molecule type" value="Genomic_DNA"/>
</dbReference>
<reference evidence="3 5" key="3">
    <citation type="submission" date="2016-10" db="EMBL/GenBank/DDBJ databases">
        <authorList>
            <person name="de Groot N.N."/>
        </authorList>
    </citation>
    <scope>NUCLEOTIDE SEQUENCE [LARGE SCALE GENOMIC DNA]</scope>
    <source>
        <strain evidence="3 5">CGMCC 1.6117</strain>
    </source>
</reference>
<keyword evidence="1" id="KW-0175">Coiled coil</keyword>
<sequence>MKTFNDLFMHFLKDMYFAEQSILKMLPELAAAADDGRLGAVLQGRADETRQQIARLEEAFKALDQKPEGVTCEAILGLLQETEDVLNDGQGKGALQDAGLLACLQAIQHYEIARFNTLGAWARAKGLPAASHLQGALDMANAQHATLDDLAAAIHDSAVAA</sequence>
<evidence type="ECO:0000313" key="3">
    <source>
        <dbReference type="EMBL" id="SFA40776.1"/>
    </source>
</evidence>
<name>A0A099F5V0_9RHOB</name>
<evidence type="ECO:0000313" key="2">
    <source>
        <dbReference type="EMBL" id="KGJ05839.1"/>
    </source>
</evidence>
<evidence type="ECO:0000256" key="1">
    <source>
        <dbReference type="SAM" id="Coils"/>
    </source>
</evidence>